<protein>
    <submittedName>
        <fullName evidence="1">Uncharacterized protein</fullName>
    </submittedName>
</protein>
<evidence type="ECO:0000313" key="2">
    <source>
        <dbReference type="Proteomes" id="UP000835052"/>
    </source>
</evidence>
<dbReference type="AlphaFoldDB" id="A0A8S1HVM1"/>
<evidence type="ECO:0000313" key="1">
    <source>
        <dbReference type="EMBL" id="CAD6199411.1"/>
    </source>
</evidence>
<organism evidence="1 2">
    <name type="scientific">Caenorhabditis auriculariae</name>
    <dbReference type="NCBI Taxonomy" id="2777116"/>
    <lineage>
        <taxon>Eukaryota</taxon>
        <taxon>Metazoa</taxon>
        <taxon>Ecdysozoa</taxon>
        <taxon>Nematoda</taxon>
        <taxon>Chromadorea</taxon>
        <taxon>Rhabditida</taxon>
        <taxon>Rhabditina</taxon>
        <taxon>Rhabditomorpha</taxon>
        <taxon>Rhabditoidea</taxon>
        <taxon>Rhabditidae</taxon>
        <taxon>Peloderinae</taxon>
        <taxon>Caenorhabditis</taxon>
    </lineage>
</organism>
<keyword evidence="2" id="KW-1185">Reference proteome</keyword>
<proteinExistence type="predicted"/>
<gene>
    <name evidence="1" type="ORF">CAUJ_LOCUS15314</name>
</gene>
<dbReference type="Proteomes" id="UP000835052">
    <property type="component" value="Unassembled WGS sequence"/>
</dbReference>
<sequence length="301" mass="35659">MSKPAVVLKNDFGKSKNFKANAYEREIDYYRRMRYSSPNRLYIVDERFSATGHKKQRAEGSACQLFCVLAWAAALASSNDCYTQDSLAFCIPASQSSGVMPSDVAFRARTPVVLPRSRSLDRIGNVGTLSRVTSVPNISTMRVGSNYRSSTLNRYRRDFDMLDDYNIDRYTFYTPFYWETYRFAARRQLQTDPIPNSLGHEYAPFWSRYKWYTDWLNPTYWRRYRDPNYDRPLWNNARPWQLDNVNVKGAIDLYRNGVIDFKTLDKKWIEPRIYDRRGKDWADVYLPAARYGAHRYFYSWN</sequence>
<accession>A0A8S1HVM1</accession>
<name>A0A8S1HVM1_9PELO</name>
<dbReference type="OrthoDB" id="5809439at2759"/>
<dbReference type="EMBL" id="CAJGYM010000173">
    <property type="protein sequence ID" value="CAD6199411.1"/>
    <property type="molecule type" value="Genomic_DNA"/>
</dbReference>
<reference evidence="1" key="1">
    <citation type="submission" date="2020-10" db="EMBL/GenBank/DDBJ databases">
        <authorList>
            <person name="Kikuchi T."/>
        </authorList>
    </citation>
    <scope>NUCLEOTIDE SEQUENCE</scope>
    <source>
        <strain evidence="1">NKZ352</strain>
    </source>
</reference>
<comment type="caution">
    <text evidence="1">The sequence shown here is derived from an EMBL/GenBank/DDBJ whole genome shotgun (WGS) entry which is preliminary data.</text>
</comment>